<proteinExistence type="predicted"/>
<name>X0S2U7_9ZZZZ</name>
<dbReference type="EMBL" id="BARS01000310">
    <property type="protein sequence ID" value="GAF75369.1"/>
    <property type="molecule type" value="Genomic_DNA"/>
</dbReference>
<accession>X0S2U7</accession>
<reference evidence="1" key="1">
    <citation type="journal article" date="2014" name="Front. Microbiol.">
        <title>High frequency of phylogenetically diverse reductive dehalogenase-homologous genes in deep subseafloor sedimentary metagenomes.</title>
        <authorList>
            <person name="Kawai M."/>
            <person name="Futagami T."/>
            <person name="Toyoda A."/>
            <person name="Takaki Y."/>
            <person name="Nishi S."/>
            <person name="Hori S."/>
            <person name="Arai W."/>
            <person name="Tsubouchi T."/>
            <person name="Morono Y."/>
            <person name="Uchiyama I."/>
            <person name="Ito T."/>
            <person name="Fujiyama A."/>
            <person name="Inagaki F."/>
            <person name="Takami H."/>
        </authorList>
    </citation>
    <scope>NUCLEOTIDE SEQUENCE</scope>
    <source>
        <strain evidence="1">Expedition CK06-06</strain>
    </source>
</reference>
<comment type="caution">
    <text evidence="1">The sequence shown here is derived from an EMBL/GenBank/DDBJ whole genome shotgun (WGS) entry which is preliminary data.</text>
</comment>
<gene>
    <name evidence="1" type="ORF">S01H1_00811</name>
</gene>
<sequence>MAKDMLDVLDEIRENVLPEDETSYPFAEWERKREKVKQRLRNLPVYVEQAAAMIKFSKPKVGQSKKLDVVKRTMLFLFARLMNKSNRDVEDMLGMFEPLFGVTVSYKYIERLYSDDEVKMVLHNLFILLLRDEGVSGDFSGDGTGYSMTVAKHYRTSPKKKGKGYLYVFRVIDVDTGMYVAFGYSKKSEMKAFHKAMKLLAEWGIKIDSFSLDRFYSSRKVIRTFDKEVTLFLIPKKNISTTGLEWKPIITRMKEDPYLFLKNYTLRNLSESGFSADKRRFGGLIRQKREDRREMALFSIALLHNVFTVRVRPG</sequence>
<evidence type="ECO:0000313" key="1">
    <source>
        <dbReference type="EMBL" id="GAF75369.1"/>
    </source>
</evidence>
<dbReference type="AlphaFoldDB" id="X0S2U7"/>
<protein>
    <recommendedName>
        <fullName evidence="2">Transposase IS4-like domain-containing protein</fullName>
    </recommendedName>
</protein>
<organism evidence="1">
    <name type="scientific">marine sediment metagenome</name>
    <dbReference type="NCBI Taxonomy" id="412755"/>
    <lineage>
        <taxon>unclassified sequences</taxon>
        <taxon>metagenomes</taxon>
        <taxon>ecological metagenomes</taxon>
    </lineage>
</organism>
<evidence type="ECO:0008006" key="2">
    <source>
        <dbReference type="Google" id="ProtNLM"/>
    </source>
</evidence>